<organism evidence="1 2">
    <name type="scientific">Euhalothece natronophila Z-M001</name>
    <dbReference type="NCBI Taxonomy" id="522448"/>
    <lineage>
        <taxon>Bacteria</taxon>
        <taxon>Bacillati</taxon>
        <taxon>Cyanobacteriota</taxon>
        <taxon>Cyanophyceae</taxon>
        <taxon>Oscillatoriophycideae</taxon>
        <taxon>Chroococcales</taxon>
        <taxon>Halothecacae</taxon>
        <taxon>Halothece cluster</taxon>
        <taxon>Euhalothece</taxon>
    </lineage>
</organism>
<dbReference type="RefSeq" id="WP_146295357.1">
    <property type="nucleotide sequence ID" value="NZ_CP042326.1"/>
</dbReference>
<protein>
    <submittedName>
        <fullName evidence="1">Uncharacterized protein</fullName>
    </submittedName>
</protein>
<evidence type="ECO:0000313" key="2">
    <source>
        <dbReference type="Proteomes" id="UP000318453"/>
    </source>
</evidence>
<dbReference type="OrthoDB" id="580965at2"/>
<dbReference type="KEGG" id="enn:FRE64_07290"/>
<reference evidence="1" key="1">
    <citation type="submission" date="2019-08" db="EMBL/GenBank/DDBJ databases">
        <title>Carotenoids and Carotenoid Binding Proteins in the Halophilic Cyanobacterium Euhalothece sp. ZM00.</title>
        <authorList>
            <person name="Cho S.M."/>
            <person name="Song J.Y."/>
            <person name="Park Y.-I."/>
        </authorList>
    </citation>
    <scope>NUCLEOTIDE SEQUENCE [LARGE SCALE GENOMIC DNA]</scope>
    <source>
        <strain evidence="1">Z-M001</strain>
    </source>
</reference>
<dbReference type="Proteomes" id="UP000318453">
    <property type="component" value="Chromosome"/>
</dbReference>
<dbReference type="AlphaFoldDB" id="A0A5B8NNK0"/>
<keyword evidence="2" id="KW-1185">Reference proteome</keyword>
<evidence type="ECO:0000313" key="1">
    <source>
        <dbReference type="EMBL" id="QDZ39760.1"/>
    </source>
</evidence>
<dbReference type="EMBL" id="CP042326">
    <property type="protein sequence ID" value="QDZ39760.1"/>
    <property type="molecule type" value="Genomic_DNA"/>
</dbReference>
<accession>A0A5B8NNK0</accession>
<name>A0A5B8NNK0_9CHRO</name>
<sequence>MPFDLSSLPQKKEVIYNHLESCIKQESPEQVMTRYYTLFVQATGYENVEIRENLEKIMKSEEGKKTLFSFLSYVFYLPINYWLKQSSEVQQIIPNFVKMLENIPPFARVQTPVARRIREAVTQFNKSDSFLGLKRLQNLLTSNPTLQQDKSQPLSTLLGRYPFLYQHCLLVAESSAETKRVLKQFQQKQQGDFELSLSRYITNQVRLARLTKRYGSPTEAQKHLTLVPNPSLLKDQEVIATLQHFISGIEGQSTYQDLAQRFIIHSAKAETFKTYKKDLYEYLIKTVDEGYGKRQLNQKLSSHLKNSLSKWDRETPNEQLILRVTNNLLKFLVVESDKNIDHYLYLDLVTNLGPTKTIGLLLKILLISPKIYPYLTSRFAILYQHYENTPRYSVHWLFKSLETLQIALTIHCSGMDVSYWRSAKALGSD</sequence>
<gene>
    <name evidence="1" type="ORF">FRE64_07290</name>
</gene>
<proteinExistence type="predicted"/>